<dbReference type="PROSITE" id="PS51543">
    <property type="entry name" value="FYRC"/>
    <property type="match status" value="1"/>
</dbReference>
<evidence type="ECO:0000313" key="2">
    <source>
        <dbReference type="Proteomes" id="UP000593564"/>
    </source>
</evidence>
<keyword evidence="2" id="KW-1185">Reference proteome</keyword>
<protein>
    <recommendedName>
        <fullName evidence="3">FYR C-terminal domain-containing protein</fullName>
    </recommendedName>
</protein>
<name>A0A7J7H5C1_CAMSI</name>
<dbReference type="GO" id="GO:0005634">
    <property type="term" value="C:nucleus"/>
    <property type="evidence" value="ECO:0007669"/>
    <property type="project" value="InterPro"/>
</dbReference>
<evidence type="ECO:0000313" key="1">
    <source>
        <dbReference type="EMBL" id="KAF5948163.1"/>
    </source>
</evidence>
<dbReference type="Proteomes" id="UP000593564">
    <property type="component" value="Unassembled WGS sequence"/>
</dbReference>
<sequence>MKQHKLGRMRLPPLQPCGSLDGFEMFGFFSPAILQVIQAMDQNRVCTEYWKSHPQMQIPQHFQYQENGQKLFLRTNVANVQEASNSQGVDAILSGLFEKANPDELHALHSIVSDNMSTADQNLMTRLLNREIQKGWR</sequence>
<gene>
    <name evidence="1" type="ORF">HYC85_014120</name>
</gene>
<proteinExistence type="predicted"/>
<reference evidence="2" key="1">
    <citation type="journal article" date="2020" name="Nat. Commun.">
        <title>Genome assembly of wild tea tree DASZ reveals pedigree and selection history of tea varieties.</title>
        <authorList>
            <person name="Zhang W."/>
            <person name="Zhang Y."/>
            <person name="Qiu H."/>
            <person name="Guo Y."/>
            <person name="Wan H."/>
            <person name="Zhang X."/>
            <person name="Scossa F."/>
            <person name="Alseekh S."/>
            <person name="Zhang Q."/>
            <person name="Wang P."/>
            <person name="Xu L."/>
            <person name="Schmidt M.H."/>
            <person name="Jia X."/>
            <person name="Li D."/>
            <person name="Zhu A."/>
            <person name="Guo F."/>
            <person name="Chen W."/>
            <person name="Ni D."/>
            <person name="Usadel B."/>
            <person name="Fernie A.R."/>
            <person name="Wen W."/>
        </authorList>
    </citation>
    <scope>NUCLEOTIDE SEQUENCE [LARGE SCALE GENOMIC DNA]</scope>
    <source>
        <strain evidence="2">cv. G240</strain>
    </source>
</reference>
<dbReference type="Pfam" id="PF05965">
    <property type="entry name" value="FYRC"/>
    <property type="match status" value="1"/>
</dbReference>
<reference evidence="1 2" key="2">
    <citation type="submission" date="2020-07" db="EMBL/GenBank/DDBJ databases">
        <title>Genome assembly of wild tea tree DASZ reveals pedigree and selection history of tea varieties.</title>
        <authorList>
            <person name="Zhang W."/>
        </authorList>
    </citation>
    <scope>NUCLEOTIDE SEQUENCE [LARGE SCALE GENOMIC DNA]</scope>
    <source>
        <strain evidence="2">cv. G240</strain>
        <tissue evidence="1">Leaf</tissue>
    </source>
</reference>
<accession>A0A7J7H5C1</accession>
<dbReference type="EMBL" id="JACBKZ010000006">
    <property type="protein sequence ID" value="KAF5948163.1"/>
    <property type="molecule type" value="Genomic_DNA"/>
</dbReference>
<dbReference type="AlphaFoldDB" id="A0A7J7H5C1"/>
<evidence type="ECO:0008006" key="3">
    <source>
        <dbReference type="Google" id="ProtNLM"/>
    </source>
</evidence>
<organism evidence="1 2">
    <name type="scientific">Camellia sinensis</name>
    <name type="common">Tea plant</name>
    <name type="synonym">Thea sinensis</name>
    <dbReference type="NCBI Taxonomy" id="4442"/>
    <lineage>
        <taxon>Eukaryota</taxon>
        <taxon>Viridiplantae</taxon>
        <taxon>Streptophyta</taxon>
        <taxon>Embryophyta</taxon>
        <taxon>Tracheophyta</taxon>
        <taxon>Spermatophyta</taxon>
        <taxon>Magnoliopsida</taxon>
        <taxon>eudicotyledons</taxon>
        <taxon>Gunneridae</taxon>
        <taxon>Pentapetalae</taxon>
        <taxon>asterids</taxon>
        <taxon>Ericales</taxon>
        <taxon>Theaceae</taxon>
        <taxon>Camellia</taxon>
    </lineage>
</organism>
<dbReference type="InterPro" id="IPR003889">
    <property type="entry name" value="FYrich_C"/>
</dbReference>
<comment type="caution">
    <text evidence="1">The sequence shown here is derived from an EMBL/GenBank/DDBJ whole genome shotgun (WGS) entry which is preliminary data.</text>
</comment>